<evidence type="ECO:0000313" key="5">
    <source>
        <dbReference type="Proteomes" id="UP000199073"/>
    </source>
</evidence>
<dbReference type="PANTHER" id="PTHR43278">
    <property type="entry name" value="NAD(P)H-DEPENDENT FMN-CONTAINING OXIDOREDUCTASE YWQN-RELATED"/>
    <property type="match status" value="1"/>
</dbReference>
<feature type="domain" description="NADPH-dependent FMN reductase-like" evidence="3">
    <location>
        <begin position="236"/>
        <end position="335"/>
    </location>
</feature>
<dbReference type="GO" id="GO:0016491">
    <property type="term" value="F:oxidoreductase activity"/>
    <property type="evidence" value="ECO:0007669"/>
    <property type="project" value="InterPro"/>
</dbReference>
<evidence type="ECO:0000313" key="4">
    <source>
        <dbReference type="EMBL" id="SDP71177.1"/>
    </source>
</evidence>
<dbReference type="Proteomes" id="UP000199073">
    <property type="component" value="Unassembled WGS sequence"/>
</dbReference>
<dbReference type="InterPro" id="IPR029039">
    <property type="entry name" value="Flavoprotein-like_sf"/>
</dbReference>
<protein>
    <submittedName>
        <fullName evidence="4">NADPH-dependent FMN reductase</fullName>
    </submittedName>
</protein>
<dbReference type="EMBL" id="FNJI01000037">
    <property type="protein sequence ID" value="SDP71177.1"/>
    <property type="molecule type" value="Genomic_DNA"/>
</dbReference>
<dbReference type="STRING" id="91360.SAMN05660330_03782"/>
<evidence type="ECO:0000256" key="1">
    <source>
        <dbReference type="ARBA" id="ARBA00022630"/>
    </source>
</evidence>
<name>A0A1H0UYD4_9BACT</name>
<keyword evidence="5" id="KW-1185">Reference proteome</keyword>
<accession>A0A1H0UYD4</accession>
<dbReference type="RefSeq" id="WP_176761313.1">
    <property type="nucleotide sequence ID" value="NZ_FNJI01000037.1"/>
</dbReference>
<dbReference type="Gene3D" id="3.40.50.360">
    <property type="match status" value="2"/>
</dbReference>
<dbReference type="InterPro" id="IPR005025">
    <property type="entry name" value="FMN_Rdtase-like_dom"/>
</dbReference>
<evidence type="ECO:0000259" key="3">
    <source>
        <dbReference type="Pfam" id="PF03358"/>
    </source>
</evidence>
<organism evidence="4 5">
    <name type="scientific">Desulforhopalus singaporensis</name>
    <dbReference type="NCBI Taxonomy" id="91360"/>
    <lineage>
        <taxon>Bacteria</taxon>
        <taxon>Pseudomonadati</taxon>
        <taxon>Thermodesulfobacteriota</taxon>
        <taxon>Desulfobulbia</taxon>
        <taxon>Desulfobulbales</taxon>
        <taxon>Desulfocapsaceae</taxon>
        <taxon>Desulforhopalus</taxon>
    </lineage>
</organism>
<dbReference type="SUPFAM" id="SSF52218">
    <property type="entry name" value="Flavoproteins"/>
    <property type="match status" value="2"/>
</dbReference>
<dbReference type="PANTHER" id="PTHR43278:SF1">
    <property type="entry name" value="IRON-SULFUR FLAVOPROTEIN MJ1083"/>
    <property type="match status" value="1"/>
</dbReference>
<dbReference type="AlphaFoldDB" id="A0A1H0UYD4"/>
<reference evidence="4 5" key="1">
    <citation type="submission" date="2016-10" db="EMBL/GenBank/DDBJ databases">
        <authorList>
            <person name="de Groot N.N."/>
        </authorList>
    </citation>
    <scope>NUCLEOTIDE SEQUENCE [LARGE SCALE GENOMIC DNA]</scope>
    <source>
        <strain evidence="4 5">DSM 12130</strain>
    </source>
</reference>
<dbReference type="InterPro" id="IPR051796">
    <property type="entry name" value="ISF_SsuE-like"/>
</dbReference>
<keyword evidence="1" id="KW-0285">Flavoprotein</keyword>
<dbReference type="Pfam" id="PF03358">
    <property type="entry name" value="FMN_red"/>
    <property type="match status" value="2"/>
</dbReference>
<gene>
    <name evidence="4" type="ORF">SAMN05660330_03782</name>
</gene>
<feature type="domain" description="NADPH-dependent FMN reductase-like" evidence="3">
    <location>
        <begin position="5"/>
        <end position="112"/>
    </location>
</feature>
<sequence>MTTKKVLFLCGSPRRGRSASLCTAKYLARFLDYDYEFVDVTKARLSTVPSESEPSFLAIVEKIEEADAIVWTFGAWVLFVPVQMQYLLDKLIAQGYDFSGKIAAAVLTSVRVHDDFILDRMRFVNEQLGLGYVGDVSAKGNPFFGYEDEEVTEDSCRILAGQINRSLQDGYVPARHYPPVERKYLSPMHRGPGFIVDDTVVMKTGDKTILVITGNRLSEDPANASVIESIRHYSRNSVEVIELQDRQVGPCVGCYLCDFHEDGVCVLKDEYETIKQRLHQVDGIVLVGTCVSGMVDCHLKAFLDRCWGITHRPSLKDKYGFVVATGGGPLEPQAAWYLLNILSKYGPRCLAALTQSAADVSHFTATLRRTVEDLDRALDEKWQIADRFSTRGVTLTFRDLVATSGMMLRADYRFYKEHRMFDCSSPGGVNVLRRLLFKNKKLEQWLIAARQKQVVKARDERLDAYLQRGRLGKGQEI</sequence>
<evidence type="ECO:0000256" key="2">
    <source>
        <dbReference type="ARBA" id="ARBA00022643"/>
    </source>
</evidence>
<keyword evidence="2" id="KW-0288">FMN</keyword>
<proteinExistence type="predicted"/>